<dbReference type="Proteomes" id="UP001527866">
    <property type="component" value="Unassembled WGS sequence"/>
</dbReference>
<comment type="caution">
    <text evidence="1">The sequence shown here is derived from an EMBL/GenBank/DDBJ whole genome shotgun (WGS) entry which is preliminary data.</text>
</comment>
<accession>A0ABT4TZ28</accession>
<dbReference type="EMBL" id="JAQFWQ010000006">
    <property type="protein sequence ID" value="MDA2809661.1"/>
    <property type="molecule type" value="Genomic_DNA"/>
</dbReference>
<organism evidence="1 2">
    <name type="scientific">Nocardiopsis endophytica</name>
    <dbReference type="NCBI Taxonomy" id="3018445"/>
    <lineage>
        <taxon>Bacteria</taxon>
        <taxon>Bacillati</taxon>
        <taxon>Actinomycetota</taxon>
        <taxon>Actinomycetes</taxon>
        <taxon>Streptosporangiales</taxon>
        <taxon>Nocardiopsidaceae</taxon>
        <taxon>Nocardiopsis</taxon>
    </lineage>
</organism>
<protein>
    <recommendedName>
        <fullName evidence="3">DUF4365 domain-containing protein</fullName>
    </recommendedName>
</protein>
<evidence type="ECO:0008006" key="3">
    <source>
        <dbReference type="Google" id="ProtNLM"/>
    </source>
</evidence>
<evidence type="ECO:0000313" key="1">
    <source>
        <dbReference type="EMBL" id="MDA2809661.1"/>
    </source>
</evidence>
<dbReference type="PANTHER" id="PTHR34613:SF1">
    <property type="entry name" value="SLL6017 PROTEIN"/>
    <property type="match status" value="1"/>
</dbReference>
<dbReference type="RefSeq" id="WP_270683568.1">
    <property type="nucleotide sequence ID" value="NZ_JAQFWQ010000006.1"/>
</dbReference>
<keyword evidence="2" id="KW-1185">Reference proteome</keyword>
<evidence type="ECO:0000313" key="2">
    <source>
        <dbReference type="Proteomes" id="UP001527866"/>
    </source>
</evidence>
<gene>
    <name evidence="1" type="ORF">O4J56_03315</name>
</gene>
<sequence>MPSQRHDAAKDLAADSPQTIARLVRMKADVEIRPDAPFRMEKNEVNDRPSTDLFPDIVFSQGFPSHPSGIFVVEVQHGKDEGKRRQIPRYAAALWLFHRCTTIIAVFSPDQAAADYYSEPIATELPGYTFPPVAIGPKDIPLVEDVDTAAADPALAALSVMAHGTAPGVLETFMEGLTRLEASDSSKYYEYAYRLASQQVKNNLEAAVSSSAWPVYSPFAKEHFSKGREEGREEGVIHERASAILDILHARGKAVDDGIRARITACTDGEKLRTWLFAAATVENAEDIFDA</sequence>
<proteinExistence type="predicted"/>
<reference evidence="1 2" key="1">
    <citation type="submission" date="2023-01" db="EMBL/GenBank/DDBJ databases">
        <title>Draft genome sequence of Nocardiopsis sp. RSe5-2 isolated from halophytes.</title>
        <authorList>
            <person name="Duangmal K."/>
            <person name="Chantavorakit T."/>
        </authorList>
    </citation>
    <scope>NUCLEOTIDE SEQUENCE [LARGE SCALE GENOMIC DNA]</scope>
    <source>
        <strain evidence="1 2">RSe5-2</strain>
    </source>
</reference>
<dbReference type="PANTHER" id="PTHR34613">
    <property type="entry name" value="SLL0800 PROTEIN"/>
    <property type="match status" value="1"/>
</dbReference>
<name>A0ABT4TZ28_9ACTN</name>